<dbReference type="AlphaFoldDB" id="A0A1E5XIQ2"/>
<evidence type="ECO:0000256" key="3">
    <source>
        <dbReference type="ARBA" id="ARBA00022692"/>
    </source>
</evidence>
<feature type="transmembrane region" description="Helical" evidence="6">
    <location>
        <begin position="181"/>
        <end position="202"/>
    </location>
</feature>
<evidence type="ECO:0000256" key="6">
    <source>
        <dbReference type="SAM" id="Phobius"/>
    </source>
</evidence>
<dbReference type="PANTHER" id="PTHR42920">
    <property type="entry name" value="OS03G0707200 PROTEIN-RELATED"/>
    <property type="match status" value="1"/>
</dbReference>
<dbReference type="Pfam" id="PF00892">
    <property type="entry name" value="EamA"/>
    <property type="match status" value="2"/>
</dbReference>
<evidence type="ECO:0000256" key="2">
    <source>
        <dbReference type="ARBA" id="ARBA00022475"/>
    </source>
</evidence>
<feature type="transmembrane region" description="Helical" evidence="6">
    <location>
        <begin position="214"/>
        <end position="234"/>
    </location>
</feature>
<proteinExistence type="predicted"/>
<dbReference type="RefSeq" id="WP_069912219.1">
    <property type="nucleotide sequence ID" value="NZ_LAJE02000372.1"/>
</dbReference>
<dbReference type="EMBL" id="LAJE02000372">
    <property type="protein sequence ID" value="OEO28473.1"/>
    <property type="molecule type" value="Genomic_DNA"/>
</dbReference>
<dbReference type="InterPro" id="IPR000620">
    <property type="entry name" value="EamA_dom"/>
</dbReference>
<evidence type="ECO:0000256" key="5">
    <source>
        <dbReference type="ARBA" id="ARBA00023136"/>
    </source>
</evidence>
<keyword evidence="2" id="KW-1003">Cell membrane</keyword>
<feature type="domain" description="EamA" evidence="7">
    <location>
        <begin position="6"/>
        <end position="142"/>
    </location>
</feature>
<protein>
    <recommendedName>
        <fullName evidence="7">EamA domain-containing protein</fullName>
    </recommendedName>
</protein>
<comment type="caution">
    <text evidence="8">The sequence shown here is derived from an EMBL/GenBank/DDBJ whole genome shotgun (WGS) entry which is preliminary data.</text>
</comment>
<accession>A0A1E5XIQ2</accession>
<reference evidence="8 9" key="1">
    <citation type="journal article" date="2015" name="Genome Announc.">
        <title>Genome Assemblies of Three Soil-Associated Devosia species: D. insulae, D. limi, and D. soli.</title>
        <authorList>
            <person name="Hassan Y.I."/>
            <person name="Lepp D."/>
            <person name="Zhou T."/>
        </authorList>
    </citation>
    <scope>NUCLEOTIDE SEQUENCE [LARGE SCALE GENOMIC DNA]</scope>
    <source>
        <strain evidence="8 9">DS-56</strain>
    </source>
</reference>
<feature type="transmembrane region" description="Helical" evidence="6">
    <location>
        <begin position="126"/>
        <end position="142"/>
    </location>
</feature>
<dbReference type="PANTHER" id="PTHR42920:SF5">
    <property type="entry name" value="EAMA DOMAIN-CONTAINING PROTEIN"/>
    <property type="match status" value="1"/>
</dbReference>
<evidence type="ECO:0000313" key="9">
    <source>
        <dbReference type="Proteomes" id="UP000095463"/>
    </source>
</evidence>
<dbReference type="SUPFAM" id="SSF103481">
    <property type="entry name" value="Multidrug resistance efflux transporter EmrE"/>
    <property type="match status" value="2"/>
</dbReference>
<comment type="subcellular location">
    <subcellularLocation>
        <location evidence="1">Cell membrane</location>
        <topology evidence="1">Multi-pass membrane protein</topology>
    </subcellularLocation>
</comment>
<dbReference type="GO" id="GO:0005886">
    <property type="term" value="C:plasma membrane"/>
    <property type="evidence" value="ECO:0007669"/>
    <property type="project" value="UniProtKB-SubCell"/>
</dbReference>
<feature type="transmembrane region" description="Helical" evidence="6">
    <location>
        <begin position="241"/>
        <end position="263"/>
    </location>
</feature>
<dbReference type="Proteomes" id="UP000095463">
    <property type="component" value="Unassembled WGS sequence"/>
</dbReference>
<feature type="transmembrane region" description="Helical" evidence="6">
    <location>
        <begin position="102"/>
        <end position="119"/>
    </location>
</feature>
<feature type="transmembrane region" description="Helical" evidence="6">
    <location>
        <begin position="154"/>
        <end position="174"/>
    </location>
</feature>
<sequence length="300" mass="31719">MSRPLAVLLLLIATAIWGLAFVAQKAAMAHMGPLTFSGTRFLLGGVALLPFALIELRRKGPAAGPFTPRLWLQIAVLCAAFFAGSLLQQYGLAQTSVTNSGFLTALYVLFVPLIAFLVLRARPHPIIYLGAPLALVGIFYLNGGRLESFNFGDMLVVVSAVFWGGHVFMLGLLSRETGLPVVLSAITFLSVGVVCVMLAFGFETPNLADIAAGWVQILYVGLMSTALAFTLQAIAQQHVPAANAAIVLSAESLFAALGGALLLGERLPLIGYAGAALIFFAIILVEAIPALQQRRETKPA</sequence>
<gene>
    <name evidence="8" type="ORF">VW23_004640</name>
</gene>
<keyword evidence="3 6" id="KW-0812">Transmembrane</keyword>
<feature type="transmembrane region" description="Helical" evidence="6">
    <location>
        <begin position="269"/>
        <end position="291"/>
    </location>
</feature>
<feature type="transmembrane region" description="Helical" evidence="6">
    <location>
        <begin position="41"/>
        <end position="58"/>
    </location>
</feature>
<evidence type="ECO:0000259" key="7">
    <source>
        <dbReference type="Pfam" id="PF00892"/>
    </source>
</evidence>
<keyword evidence="4 6" id="KW-1133">Transmembrane helix</keyword>
<dbReference type="InterPro" id="IPR037185">
    <property type="entry name" value="EmrE-like"/>
</dbReference>
<keyword evidence="5 6" id="KW-0472">Membrane</keyword>
<evidence type="ECO:0000256" key="4">
    <source>
        <dbReference type="ARBA" id="ARBA00022989"/>
    </source>
</evidence>
<feature type="domain" description="EamA" evidence="7">
    <location>
        <begin position="151"/>
        <end position="285"/>
    </location>
</feature>
<keyword evidence="9" id="KW-1185">Reference proteome</keyword>
<evidence type="ECO:0000256" key="1">
    <source>
        <dbReference type="ARBA" id="ARBA00004651"/>
    </source>
</evidence>
<name>A0A1E5XIQ2_9HYPH</name>
<evidence type="ECO:0000313" key="8">
    <source>
        <dbReference type="EMBL" id="OEO28473.1"/>
    </source>
</evidence>
<organism evidence="8 9">
    <name type="scientific">Devosia insulae DS-56</name>
    <dbReference type="NCBI Taxonomy" id="1116389"/>
    <lineage>
        <taxon>Bacteria</taxon>
        <taxon>Pseudomonadati</taxon>
        <taxon>Pseudomonadota</taxon>
        <taxon>Alphaproteobacteria</taxon>
        <taxon>Hyphomicrobiales</taxon>
        <taxon>Devosiaceae</taxon>
        <taxon>Devosia</taxon>
    </lineage>
</organism>
<dbReference type="OrthoDB" id="9804865at2"/>
<feature type="transmembrane region" description="Helical" evidence="6">
    <location>
        <begin position="70"/>
        <end position="90"/>
    </location>
</feature>
<dbReference type="InterPro" id="IPR051258">
    <property type="entry name" value="Diverse_Substrate_Transporter"/>
</dbReference>